<dbReference type="SUPFAM" id="SSF52833">
    <property type="entry name" value="Thioredoxin-like"/>
    <property type="match status" value="1"/>
</dbReference>
<feature type="domain" description="Thioredoxin" evidence="5">
    <location>
        <begin position="1"/>
        <end position="114"/>
    </location>
</feature>
<evidence type="ECO:0000256" key="4">
    <source>
        <dbReference type="ARBA" id="ARBA00038337"/>
    </source>
</evidence>
<evidence type="ECO:0000256" key="3">
    <source>
        <dbReference type="ARBA" id="ARBA00023284"/>
    </source>
</evidence>
<name>A0A2P1JJ75_9MONI</name>
<dbReference type="Gene3D" id="3.40.30.10">
    <property type="entry name" value="Glutaredoxin"/>
    <property type="match status" value="1"/>
</dbReference>
<evidence type="ECO:0000256" key="2">
    <source>
        <dbReference type="ARBA" id="ARBA00023157"/>
    </source>
</evidence>
<organism evidence="6">
    <name type="scientific">Hymenophyllum caudiculatum</name>
    <dbReference type="NCBI Taxonomy" id="295381"/>
    <lineage>
        <taxon>Eukaryota</taxon>
        <taxon>Viridiplantae</taxon>
        <taxon>Streptophyta</taxon>
        <taxon>Embryophyta</taxon>
        <taxon>Tracheophyta</taxon>
        <taxon>Polypodiopsida</taxon>
        <taxon>Polypodiidae</taxon>
        <taxon>Hymenophyllales</taxon>
        <taxon>Hymenophyllaceae</taxon>
        <taxon>Hymenophylloideae</taxon>
        <taxon>Hymenophyllum</taxon>
    </lineage>
</organism>
<dbReference type="PANTHER" id="PTHR46115">
    <property type="entry name" value="THIOREDOXIN-LIKE PROTEIN 1"/>
    <property type="match status" value="1"/>
</dbReference>
<dbReference type="PROSITE" id="PS00194">
    <property type="entry name" value="THIOREDOXIN_1"/>
    <property type="match status" value="1"/>
</dbReference>
<keyword evidence="1" id="KW-0813">Transport</keyword>
<evidence type="ECO:0000259" key="5">
    <source>
        <dbReference type="PROSITE" id="PS51352"/>
    </source>
</evidence>
<dbReference type="InterPro" id="IPR013766">
    <property type="entry name" value="Thioredoxin_domain"/>
</dbReference>
<dbReference type="PRINTS" id="PR00421">
    <property type="entry name" value="THIOREDOXIN"/>
</dbReference>
<protein>
    <submittedName>
        <fullName evidence="6">Thioredoxin H-type</fullName>
    </submittedName>
</protein>
<keyword evidence="3" id="KW-0676">Redox-active center</keyword>
<dbReference type="InterPro" id="IPR017937">
    <property type="entry name" value="Thioredoxin_CS"/>
</dbReference>
<dbReference type="FunFam" id="3.40.30.10:FF:000245">
    <property type="entry name" value="Thioredoxin"/>
    <property type="match status" value="1"/>
</dbReference>
<dbReference type="InterPro" id="IPR036249">
    <property type="entry name" value="Thioredoxin-like_sf"/>
</dbReference>
<dbReference type="Pfam" id="PF00085">
    <property type="entry name" value="Thioredoxin"/>
    <property type="match status" value="1"/>
</dbReference>
<dbReference type="PROSITE" id="PS51352">
    <property type="entry name" value="THIOREDOXIN_2"/>
    <property type="match status" value="1"/>
</dbReference>
<dbReference type="CDD" id="cd02947">
    <property type="entry name" value="TRX_family"/>
    <property type="match status" value="1"/>
</dbReference>
<comment type="similarity">
    <text evidence="4">Belongs to the thioredoxin family. Plant F-type subfamily.</text>
</comment>
<sequence>MAASHGNVFVITSRKEWDSKLFEANTNGKVVVVDFTATWCAPCKFMAPIFAGLSEKHPELIFVKVDVDDLSDIAKEYEVHAMPTFLFLKDGEQVERLVGANKVELEKKAQFFASQNVAVA</sequence>
<evidence type="ECO:0000313" key="6">
    <source>
        <dbReference type="EMBL" id="AVN99035.1"/>
    </source>
</evidence>
<dbReference type="EMBL" id="MG661845">
    <property type="protein sequence ID" value="AVN99035.1"/>
    <property type="molecule type" value="mRNA"/>
</dbReference>
<dbReference type="AlphaFoldDB" id="A0A2P1JJ75"/>
<accession>A0A2P1JJ75</accession>
<proteinExistence type="evidence at transcript level"/>
<reference evidence="6" key="1">
    <citation type="submission" date="2017-12" db="EMBL/GenBank/DDBJ databases">
        <title>Proteomic analysis during desiccation recovery on Hymenophyllum caudiculatum, a desiccation tolerant filmy fern.</title>
        <authorList>
            <person name="Garces M."/>
            <person name="Traipi E."/>
            <person name="Huentecol T."/>
            <person name="Claverol S."/>
            <person name="Lukens L."/>
            <person name="Margreaves W."/>
            <person name="Bravo L."/>
        </authorList>
    </citation>
    <scope>NUCLEOTIDE SEQUENCE</scope>
</reference>
<evidence type="ECO:0000256" key="1">
    <source>
        <dbReference type="ARBA" id="ARBA00022982"/>
    </source>
</evidence>
<keyword evidence="1" id="KW-0249">Electron transport</keyword>
<keyword evidence="2" id="KW-1015">Disulfide bond</keyword>